<sequence>IRPRNFVKQTDHQKDERRPVGANGWCIAYSREGWAPCAKRSRTTNLNPSRNGREASNRLVLTASVERREMASRVRQIGRWHVCLVYTAHVHGATVLCRPSLSSSPFLPSRSKSHLLVLSSLIRSVSVIAKVPVLPGNLIRPSEYPYPYRPRFLSANSYLPCITQVQ</sequence>
<name>A0A4U6XN32_9PEZI</name>
<reference evidence="1 2" key="1">
    <citation type="journal article" date="2019" name="PLoS ONE">
        <title>Comparative genome analysis indicates high evolutionary potential of pathogenicity genes in Colletotrichum tanaceti.</title>
        <authorList>
            <person name="Lelwala R.V."/>
            <person name="Korhonen P.K."/>
            <person name="Young N.D."/>
            <person name="Scott J.B."/>
            <person name="Ades P.A."/>
            <person name="Gasser R.B."/>
            <person name="Taylor P.W.J."/>
        </authorList>
    </citation>
    <scope>NUCLEOTIDE SEQUENCE [LARGE SCALE GENOMIC DNA]</scope>
    <source>
        <strain evidence="1">BRIP57314</strain>
    </source>
</reference>
<keyword evidence="2" id="KW-1185">Reference proteome</keyword>
<comment type="caution">
    <text evidence="1">The sequence shown here is derived from an EMBL/GenBank/DDBJ whole genome shotgun (WGS) entry which is preliminary data.</text>
</comment>
<evidence type="ECO:0000313" key="2">
    <source>
        <dbReference type="Proteomes" id="UP000310108"/>
    </source>
</evidence>
<feature type="non-terminal residue" evidence="1">
    <location>
        <position position="1"/>
    </location>
</feature>
<dbReference type="Proteomes" id="UP000310108">
    <property type="component" value="Unassembled WGS sequence"/>
</dbReference>
<evidence type="ECO:0000313" key="1">
    <source>
        <dbReference type="EMBL" id="TKW57119.1"/>
    </source>
</evidence>
<gene>
    <name evidence="1" type="ORF">CTA1_7975</name>
</gene>
<accession>A0A4U6XN32</accession>
<organism evidence="1 2">
    <name type="scientific">Colletotrichum tanaceti</name>
    <dbReference type="NCBI Taxonomy" id="1306861"/>
    <lineage>
        <taxon>Eukaryota</taxon>
        <taxon>Fungi</taxon>
        <taxon>Dikarya</taxon>
        <taxon>Ascomycota</taxon>
        <taxon>Pezizomycotina</taxon>
        <taxon>Sordariomycetes</taxon>
        <taxon>Hypocreomycetidae</taxon>
        <taxon>Glomerellales</taxon>
        <taxon>Glomerellaceae</taxon>
        <taxon>Colletotrichum</taxon>
        <taxon>Colletotrichum destructivum species complex</taxon>
    </lineage>
</organism>
<proteinExistence type="predicted"/>
<dbReference type="AlphaFoldDB" id="A0A4U6XN32"/>
<dbReference type="EMBL" id="PJEX01000050">
    <property type="protein sequence ID" value="TKW57119.1"/>
    <property type="molecule type" value="Genomic_DNA"/>
</dbReference>
<protein>
    <submittedName>
        <fullName evidence="1">Uncharacterized protein</fullName>
    </submittedName>
</protein>